<sequence>MMKTVDIVLSPIDSDVVKKLIPARNTSTRGYKPPFKTKKAHKMRGAWDFSCTNLSMKQATRLILASMETCKFVLTREVFGRPWETTESDYNISELGVPFGTKVAMSAATYSNNQKLALCDIPSAEATSHSEKRRF</sequence>
<accession>A0A8H3VYX4</accession>
<protein>
    <submittedName>
        <fullName evidence="1">Uncharacterized protein</fullName>
    </submittedName>
</protein>
<comment type="caution">
    <text evidence="1">The sequence shown here is derived from an EMBL/GenBank/DDBJ whole genome shotgun (WGS) entry which is preliminary data.</text>
</comment>
<gene>
    <name evidence="1" type="ORF">GQ607_017525</name>
</gene>
<keyword evidence="2" id="KW-1185">Reference proteome</keyword>
<evidence type="ECO:0000313" key="1">
    <source>
        <dbReference type="EMBL" id="KAF0315243.1"/>
    </source>
</evidence>
<dbReference type="AlphaFoldDB" id="A0A8H3VYX4"/>
<organism evidence="1 2">
    <name type="scientific">Colletotrichum asianum</name>
    <dbReference type="NCBI Taxonomy" id="702518"/>
    <lineage>
        <taxon>Eukaryota</taxon>
        <taxon>Fungi</taxon>
        <taxon>Dikarya</taxon>
        <taxon>Ascomycota</taxon>
        <taxon>Pezizomycotina</taxon>
        <taxon>Sordariomycetes</taxon>
        <taxon>Hypocreomycetidae</taxon>
        <taxon>Glomerellales</taxon>
        <taxon>Glomerellaceae</taxon>
        <taxon>Colletotrichum</taxon>
        <taxon>Colletotrichum gloeosporioides species complex</taxon>
    </lineage>
</organism>
<dbReference type="Proteomes" id="UP000434172">
    <property type="component" value="Unassembled WGS sequence"/>
</dbReference>
<proteinExistence type="predicted"/>
<dbReference type="EMBL" id="WOWK01000220">
    <property type="protein sequence ID" value="KAF0315243.1"/>
    <property type="molecule type" value="Genomic_DNA"/>
</dbReference>
<name>A0A8H3VYX4_9PEZI</name>
<evidence type="ECO:0000313" key="2">
    <source>
        <dbReference type="Proteomes" id="UP000434172"/>
    </source>
</evidence>
<reference evidence="1 2" key="1">
    <citation type="submission" date="2019-12" db="EMBL/GenBank/DDBJ databases">
        <title>A genome sequence resource for the geographically widespread anthracnose pathogen Colletotrichum asianum.</title>
        <authorList>
            <person name="Meng Y."/>
        </authorList>
    </citation>
    <scope>NUCLEOTIDE SEQUENCE [LARGE SCALE GENOMIC DNA]</scope>
    <source>
        <strain evidence="1 2">ICMP 18580</strain>
    </source>
</reference>
<dbReference type="OrthoDB" id="10464852at2759"/>